<dbReference type="GO" id="GO:0006352">
    <property type="term" value="P:DNA-templated transcription initiation"/>
    <property type="evidence" value="ECO:0007669"/>
    <property type="project" value="InterPro"/>
</dbReference>
<dbReference type="InterPro" id="IPR013249">
    <property type="entry name" value="RNA_pol_sigma70_r4_t2"/>
</dbReference>
<evidence type="ECO:0000256" key="4">
    <source>
        <dbReference type="ARBA" id="ARBA00023125"/>
    </source>
</evidence>
<proteinExistence type="inferred from homology"/>
<sequence>MDYDYEIIYKEYFSKVYLYVLTISHDEHIAEEITQETFFKALEKIETFKGDCKLYTWLCQIAKNALYDFYKKEKKKVSINEYSEYLTSDLDFVLRFEEKEDVMKIHVLLRKLEEPYKEVFSLRIFAGLSFKNIGEIFGKSDGWARVVFYRAKNKLMEEYNENFL</sequence>
<dbReference type="InterPro" id="IPR014284">
    <property type="entry name" value="RNA_pol_sigma-70_dom"/>
</dbReference>
<reference evidence="9" key="1">
    <citation type="submission" date="2018-02" db="EMBL/GenBank/DDBJ databases">
        <authorList>
            <person name="Holder M.E."/>
            <person name="Ajami N.J."/>
            <person name="Petrosino J.F."/>
        </authorList>
    </citation>
    <scope>NUCLEOTIDE SEQUENCE [LARGE SCALE GENOMIC DNA]</scope>
    <source>
        <strain evidence="9">CCUG 47711</strain>
    </source>
</reference>
<dbReference type="OrthoDB" id="9795666at2"/>
<keyword evidence="2" id="KW-0805">Transcription regulation</keyword>
<dbReference type="PANTHER" id="PTHR43133">
    <property type="entry name" value="RNA POLYMERASE ECF-TYPE SIGMA FACTO"/>
    <property type="match status" value="1"/>
</dbReference>
<dbReference type="PANTHER" id="PTHR43133:SF8">
    <property type="entry name" value="RNA POLYMERASE SIGMA FACTOR HI_1459-RELATED"/>
    <property type="match status" value="1"/>
</dbReference>
<dbReference type="InterPro" id="IPR013325">
    <property type="entry name" value="RNA_pol_sigma_r2"/>
</dbReference>
<dbReference type="AlphaFoldDB" id="A0A2S0KMG0"/>
<keyword evidence="3" id="KW-0731">Sigma factor</keyword>
<evidence type="ECO:0000259" key="6">
    <source>
        <dbReference type="Pfam" id="PF04542"/>
    </source>
</evidence>
<dbReference type="SUPFAM" id="SSF88659">
    <property type="entry name" value="Sigma3 and sigma4 domains of RNA polymerase sigma factors"/>
    <property type="match status" value="1"/>
</dbReference>
<dbReference type="SUPFAM" id="SSF88946">
    <property type="entry name" value="Sigma2 domain of RNA polymerase sigma factors"/>
    <property type="match status" value="1"/>
</dbReference>
<keyword evidence="4" id="KW-0238">DNA-binding</keyword>
<dbReference type="Pfam" id="PF08281">
    <property type="entry name" value="Sigma70_r4_2"/>
    <property type="match status" value="1"/>
</dbReference>
<dbReference type="GO" id="GO:0003677">
    <property type="term" value="F:DNA binding"/>
    <property type="evidence" value="ECO:0007669"/>
    <property type="project" value="UniProtKB-KW"/>
</dbReference>
<keyword evidence="9" id="KW-1185">Reference proteome</keyword>
<protein>
    <submittedName>
        <fullName evidence="8">RNA polymerase subunit sigma</fullName>
    </submittedName>
</protein>
<dbReference type="Pfam" id="PF04542">
    <property type="entry name" value="Sigma70_r2"/>
    <property type="match status" value="1"/>
</dbReference>
<evidence type="ECO:0000259" key="7">
    <source>
        <dbReference type="Pfam" id="PF08281"/>
    </source>
</evidence>
<feature type="domain" description="RNA polymerase sigma factor 70 region 4 type 2" evidence="7">
    <location>
        <begin position="104"/>
        <end position="155"/>
    </location>
</feature>
<feature type="domain" description="RNA polymerase sigma-70 region 2" evidence="6">
    <location>
        <begin position="8"/>
        <end position="75"/>
    </location>
</feature>
<dbReference type="EMBL" id="CP027226">
    <property type="protein sequence ID" value="AVM42221.1"/>
    <property type="molecule type" value="Genomic_DNA"/>
</dbReference>
<organism evidence="8 9">
    <name type="scientific">Fastidiosipila sanguinis</name>
    <dbReference type="NCBI Taxonomy" id="236753"/>
    <lineage>
        <taxon>Bacteria</taxon>
        <taxon>Bacillati</taxon>
        <taxon>Bacillota</taxon>
        <taxon>Clostridia</taxon>
        <taxon>Eubacteriales</taxon>
        <taxon>Oscillospiraceae</taxon>
        <taxon>Fastidiosipila</taxon>
    </lineage>
</organism>
<evidence type="ECO:0000256" key="2">
    <source>
        <dbReference type="ARBA" id="ARBA00023015"/>
    </source>
</evidence>
<dbReference type="InterPro" id="IPR039425">
    <property type="entry name" value="RNA_pol_sigma-70-like"/>
</dbReference>
<dbReference type="Gene3D" id="1.10.10.10">
    <property type="entry name" value="Winged helix-like DNA-binding domain superfamily/Winged helix DNA-binding domain"/>
    <property type="match status" value="1"/>
</dbReference>
<dbReference type="GO" id="GO:0016987">
    <property type="term" value="F:sigma factor activity"/>
    <property type="evidence" value="ECO:0007669"/>
    <property type="project" value="UniProtKB-KW"/>
</dbReference>
<dbReference type="InterPro" id="IPR013324">
    <property type="entry name" value="RNA_pol_sigma_r3/r4-like"/>
</dbReference>
<dbReference type="InterPro" id="IPR007627">
    <property type="entry name" value="RNA_pol_sigma70_r2"/>
</dbReference>
<keyword evidence="5" id="KW-0804">Transcription</keyword>
<dbReference type="NCBIfam" id="TIGR02937">
    <property type="entry name" value="sigma70-ECF"/>
    <property type="match status" value="1"/>
</dbReference>
<evidence type="ECO:0000313" key="8">
    <source>
        <dbReference type="EMBL" id="AVM42221.1"/>
    </source>
</evidence>
<evidence type="ECO:0000256" key="3">
    <source>
        <dbReference type="ARBA" id="ARBA00023082"/>
    </source>
</evidence>
<dbReference type="Gene3D" id="1.10.1740.10">
    <property type="match status" value="1"/>
</dbReference>
<evidence type="ECO:0000313" key="9">
    <source>
        <dbReference type="Proteomes" id="UP000237947"/>
    </source>
</evidence>
<evidence type="ECO:0000256" key="1">
    <source>
        <dbReference type="ARBA" id="ARBA00010641"/>
    </source>
</evidence>
<evidence type="ECO:0000256" key="5">
    <source>
        <dbReference type="ARBA" id="ARBA00023163"/>
    </source>
</evidence>
<comment type="similarity">
    <text evidence="1">Belongs to the sigma-70 factor family. ECF subfamily.</text>
</comment>
<dbReference type="KEGG" id="fsa:C5Q98_02775"/>
<gene>
    <name evidence="8" type="ORF">C5Q98_02775</name>
</gene>
<name>A0A2S0KMG0_9FIRM</name>
<accession>A0A2S0KMG0</accession>
<dbReference type="InterPro" id="IPR036388">
    <property type="entry name" value="WH-like_DNA-bd_sf"/>
</dbReference>
<dbReference type="Proteomes" id="UP000237947">
    <property type="component" value="Chromosome"/>
</dbReference>
<dbReference type="RefSeq" id="WP_106012205.1">
    <property type="nucleotide sequence ID" value="NZ_CP027226.1"/>
</dbReference>